<comment type="caution">
    <text evidence="2">The sequence shown here is derived from an EMBL/GenBank/DDBJ whole genome shotgun (WGS) entry which is preliminary data.</text>
</comment>
<organism evidence="2">
    <name type="scientific">Ignavibacterium album</name>
    <dbReference type="NCBI Taxonomy" id="591197"/>
    <lineage>
        <taxon>Bacteria</taxon>
        <taxon>Pseudomonadati</taxon>
        <taxon>Ignavibacteriota</taxon>
        <taxon>Ignavibacteria</taxon>
        <taxon>Ignavibacteriales</taxon>
        <taxon>Ignavibacteriaceae</taxon>
        <taxon>Ignavibacterium</taxon>
    </lineage>
</organism>
<dbReference type="Gene3D" id="3.30.420.40">
    <property type="match status" value="2"/>
</dbReference>
<dbReference type="PANTHER" id="PTHR18964:SF149">
    <property type="entry name" value="BIFUNCTIONAL UDP-N-ACETYLGLUCOSAMINE 2-EPIMERASE_N-ACETYLMANNOSAMINE KINASE"/>
    <property type="match status" value="1"/>
</dbReference>
<gene>
    <name evidence="2" type="ORF">ENS31_03530</name>
</gene>
<evidence type="ECO:0000256" key="1">
    <source>
        <dbReference type="ARBA" id="ARBA00006479"/>
    </source>
</evidence>
<name>A0A7V3E6T5_9BACT</name>
<dbReference type="InterPro" id="IPR000600">
    <property type="entry name" value="ROK"/>
</dbReference>
<dbReference type="InterPro" id="IPR049874">
    <property type="entry name" value="ROK_cs"/>
</dbReference>
<proteinExistence type="inferred from homology"/>
<dbReference type="InterPro" id="IPR043129">
    <property type="entry name" value="ATPase_NBD"/>
</dbReference>
<comment type="similarity">
    <text evidence="1">Belongs to the ROK (NagC/XylR) family.</text>
</comment>
<dbReference type="EMBL" id="DSUJ01000008">
    <property type="protein sequence ID" value="HFI90588.1"/>
    <property type="molecule type" value="Genomic_DNA"/>
</dbReference>
<accession>A0A7V3E6T5</accession>
<evidence type="ECO:0000313" key="2">
    <source>
        <dbReference type="EMBL" id="HFI90588.1"/>
    </source>
</evidence>
<dbReference type="AlphaFoldDB" id="A0A7V3E6T5"/>
<protein>
    <submittedName>
        <fullName evidence="2">ROK family protein</fullName>
    </submittedName>
</protein>
<reference evidence="2" key="1">
    <citation type="journal article" date="2020" name="mSystems">
        <title>Genome- and Community-Level Interaction Insights into Carbon Utilization and Element Cycling Functions of Hydrothermarchaeota in Hydrothermal Sediment.</title>
        <authorList>
            <person name="Zhou Z."/>
            <person name="Liu Y."/>
            <person name="Xu W."/>
            <person name="Pan J."/>
            <person name="Luo Z.H."/>
            <person name="Li M."/>
        </authorList>
    </citation>
    <scope>NUCLEOTIDE SEQUENCE [LARGE SCALE GENOMIC DNA]</scope>
    <source>
        <strain evidence="2">SpSt-479</strain>
    </source>
</reference>
<dbReference type="PROSITE" id="PS01125">
    <property type="entry name" value="ROK"/>
    <property type="match status" value="1"/>
</dbReference>
<sequence>MQIPKKIWSEKVEDKYIISVDMGGTKMLASVLNSQKGIISKAKISTDLDKTPNDYVKDIASLVKTVVDDVGLSQTQIVSVCLGVPGSVNPYTGHIGIAPNLGIKNFNVKNSLEKILPYKVLIENDVNLGALGIKHFGVGKDAKNLLAVFIGTGIGGGVIINGELYRGSNFVAGEIGHMLVDKNGPKCGCGRKGCFEALASRTAIVNNIIKDVKKNKKKSLLEKQIKANERIKSRALLNAVQKGDKVVINRMKEAAQITGQVLSSIQNLMNFDMIVLGGGVIEALGKFYIPLIKDEFYKHALEDSSKNLKIVQSKLGDDAAIFGGIALTKEFLGVDV</sequence>
<dbReference type="Pfam" id="PF00480">
    <property type="entry name" value="ROK"/>
    <property type="match status" value="1"/>
</dbReference>
<dbReference type="SUPFAM" id="SSF53067">
    <property type="entry name" value="Actin-like ATPase domain"/>
    <property type="match status" value="1"/>
</dbReference>
<dbReference type="PANTHER" id="PTHR18964">
    <property type="entry name" value="ROK (REPRESSOR, ORF, KINASE) FAMILY"/>
    <property type="match status" value="1"/>
</dbReference>